<name>A0A1L3MF84_9MICO</name>
<protein>
    <recommendedName>
        <fullName evidence="5">2-phospho-L-lactate guanylyltransferase</fullName>
    </recommendedName>
</protein>
<sequence>MQATVFSHSPDDGTVVVTDEGVRLAATPEVFAASSLRFVRPGQRVSITVSEGVVTRLWIVGIGDGETIG</sequence>
<evidence type="ECO:0000313" key="1">
    <source>
        <dbReference type="EMBL" id="APH00934.1"/>
    </source>
</evidence>
<dbReference type="RefSeq" id="WP_072624097.1">
    <property type="nucleotide sequence ID" value="NZ_CP013290.1"/>
</dbReference>
<reference evidence="1 3" key="1">
    <citation type="submission" date="2015-11" db="EMBL/GenBank/DDBJ databases">
        <authorList>
            <person name="Zhang Y."/>
            <person name="Guo Z."/>
        </authorList>
    </citation>
    <scope>NUCLEOTIDE SEQUENCE [LARGE SCALE GENOMIC DNA]</scope>
    <source>
        <strain evidence="1 3">YFY001</strain>
    </source>
</reference>
<dbReference type="Proteomes" id="UP000182938">
    <property type="component" value="Chromosome"/>
</dbReference>
<dbReference type="KEGG" id="jte:ASJ30_04790"/>
<organism evidence="1 3">
    <name type="scientific">Janibacter indicus</name>
    <dbReference type="NCBI Taxonomy" id="857417"/>
    <lineage>
        <taxon>Bacteria</taxon>
        <taxon>Bacillati</taxon>
        <taxon>Actinomycetota</taxon>
        <taxon>Actinomycetes</taxon>
        <taxon>Micrococcales</taxon>
        <taxon>Intrasporangiaceae</taxon>
        <taxon>Janibacter</taxon>
    </lineage>
</organism>
<dbReference type="Proteomes" id="UP000593998">
    <property type="component" value="Chromosome"/>
</dbReference>
<proteinExistence type="predicted"/>
<dbReference type="EMBL" id="CP013290">
    <property type="protein sequence ID" value="APH00934.1"/>
    <property type="molecule type" value="Genomic_DNA"/>
</dbReference>
<evidence type="ECO:0000313" key="3">
    <source>
        <dbReference type="Proteomes" id="UP000182938"/>
    </source>
</evidence>
<accession>A0A1L3MF84</accession>
<keyword evidence="3" id="KW-1185">Reference proteome</keyword>
<reference evidence="2 4" key="2">
    <citation type="submission" date="2020-10" db="EMBL/GenBank/DDBJ databases">
        <title>Janibacter indicus TT2 genome sequence.</title>
        <authorList>
            <person name="Lee K."/>
            <person name="Ganzorig M."/>
        </authorList>
    </citation>
    <scope>NUCLEOTIDE SEQUENCE [LARGE SCALE GENOMIC DNA]</scope>
    <source>
        <strain evidence="2 4">TT2</strain>
    </source>
</reference>
<evidence type="ECO:0008006" key="5">
    <source>
        <dbReference type="Google" id="ProtNLM"/>
    </source>
</evidence>
<dbReference type="AlphaFoldDB" id="A0A1L3MF84"/>
<gene>
    <name evidence="1" type="ORF">ASJ30_04790</name>
    <name evidence="2" type="ORF">IGS73_04800</name>
</gene>
<evidence type="ECO:0000313" key="2">
    <source>
        <dbReference type="EMBL" id="QOK23715.1"/>
    </source>
</evidence>
<evidence type="ECO:0000313" key="4">
    <source>
        <dbReference type="Proteomes" id="UP000593998"/>
    </source>
</evidence>
<dbReference type="EMBL" id="CP062789">
    <property type="protein sequence ID" value="QOK23715.1"/>
    <property type="molecule type" value="Genomic_DNA"/>
</dbReference>